<evidence type="ECO:0000256" key="1">
    <source>
        <dbReference type="SAM" id="Phobius"/>
    </source>
</evidence>
<protein>
    <recommendedName>
        <fullName evidence="4">NADH:ubiquinone oxidoreductase subunit N</fullName>
    </recommendedName>
</protein>
<feature type="transmembrane region" description="Helical" evidence="1">
    <location>
        <begin position="59"/>
        <end position="82"/>
    </location>
</feature>
<keyword evidence="1" id="KW-1133">Transmembrane helix</keyword>
<evidence type="ECO:0000313" key="3">
    <source>
        <dbReference type="Proteomes" id="UP000183653"/>
    </source>
</evidence>
<sequence length="232" mass="26784">MLCPRGVKPRWTLLALLMGIRIMKNPYAPAFWCVLFALVLLSAAYFYGVMLAHQLDKAMVFLDSACLVIGTLSIGVVAWASYQNQRVKRKLLEQGKTRVAIWDTKVALRRVETVFDRYFWGSYWQPGRTFQEVMGDLTGTPLEKSLEVLKKQCVVLDRQVADGRHWLNNARELSDVATQMARERYQLDFCDPKADTPGNAVIHREFEVLVYTWTARLKSFDHQLDEIELEYS</sequence>
<feature type="transmembrane region" description="Helical" evidence="1">
    <location>
        <begin position="27"/>
        <end position="47"/>
    </location>
</feature>
<accession>A0A8B3Y0Y5</accession>
<keyword evidence="1" id="KW-0472">Membrane</keyword>
<reference evidence="2 3" key="1">
    <citation type="submission" date="2016-10" db="EMBL/GenBank/DDBJ databases">
        <authorList>
            <person name="Varghese N."/>
            <person name="Submissions S."/>
        </authorList>
    </citation>
    <scope>NUCLEOTIDE SEQUENCE [LARGE SCALE GENOMIC DNA]</scope>
    <source>
        <strain evidence="2 3">BS2775</strain>
    </source>
</reference>
<keyword evidence="3" id="KW-1185">Reference proteome</keyword>
<dbReference type="AlphaFoldDB" id="A0A8B3Y0Y5"/>
<evidence type="ECO:0008006" key="4">
    <source>
        <dbReference type="Google" id="ProtNLM"/>
    </source>
</evidence>
<proteinExistence type="predicted"/>
<dbReference type="EMBL" id="LT629782">
    <property type="protein sequence ID" value="SDU21698.1"/>
    <property type="molecule type" value="Genomic_DNA"/>
</dbReference>
<gene>
    <name evidence="2" type="ORF">SAMN04490197_3908</name>
</gene>
<keyword evidence="1" id="KW-0812">Transmembrane</keyword>
<name>A0A8B3Y0Y5_9PSED</name>
<dbReference type="Proteomes" id="UP000183653">
    <property type="component" value="Chromosome I"/>
</dbReference>
<organism evidence="2 3">
    <name type="scientific">Pseudomonas orientalis</name>
    <dbReference type="NCBI Taxonomy" id="76758"/>
    <lineage>
        <taxon>Bacteria</taxon>
        <taxon>Pseudomonadati</taxon>
        <taxon>Pseudomonadota</taxon>
        <taxon>Gammaproteobacteria</taxon>
        <taxon>Pseudomonadales</taxon>
        <taxon>Pseudomonadaceae</taxon>
        <taxon>Pseudomonas</taxon>
    </lineage>
</organism>
<evidence type="ECO:0000313" key="2">
    <source>
        <dbReference type="EMBL" id="SDU21698.1"/>
    </source>
</evidence>